<accession>L8X3D0</accession>
<evidence type="ECO:0000313" key="1">
    <source>
        <dbReference type="EMBL" id="ELU44771.1"/>
    </source>
</evidence>
<comment type="caution">
    <text evidence="1">The sequence shown here is derived from an EMBL/GenBank/DDBJ whole genome shotgun (WGS) entry which is preliminary data.</text>
</comment>
<name>L8X3D0_THACA</name>
<sequence>MAEASLLSHATCHVFGRRNEHIEINSQVDENVYTARLLTDQSLFHAAVCTSVKRRPAHA</sequence>
<organism evidence="1 2">
    <name type="scientific">Thanatephorus cucumeris (strain AG1-IA)</name>
    <name type="common">Rice sheath blight fungus</name>
    <name type="synonym">Rhizoctonia solani</name>
    <dbReference type="NCBI Taxonomy" id="983506"/>
    <lineage>
        <taxon>Eukaryota</taxon>
        <taxon>Fungi</taxon>
        <taxon>Dikarya</taxon>
        <taxon>Basidiomycota</taxon>
        <taxon>Agaricomycotina</taxon>
        <taxon>Agaricomycetes</taxon>
        <taxon>Cantharellales</taxon>
        <taxon>Ceratobasidiaceae</taxon>
        <taxon>Rhizoctonia</taxon>
        <taxon>Rhizoctonia solani AG-1</taxon>
    </lineage>
</organism>
<dbReference type="EMBL" id="AFRT01000276">
    <property type="protein sequence ID" value="ELU44771.1"/>
    <property type="molecule type" value="Genomic_DNA"/>
</dbReference>
<gene>
    <name evidence="1" type="ORF">AG1IA_01200</name>
</gene>
<dbReference type="Proteomes" id="UP000011668">
    <property type="component" value="Unassembled WGS sequence"/>
</dbReference>
<keyword evidence="2" id="KW-1185">Reference proteome</keyword>
<proteinExistence type="predicted"/>
<protein>
    <submittedName>
        <fullName evidence="1">Uncharacterized protein</fullName>
    </submittedName>
</protein>
<dbReference type="AlphaFoldDB" id="L8X3D0"/>
<dbReference type="HOGENOM" id="CLU_2962486_0_0_1"/>
<reference evidence="1 2" key="1">
    <citation type="journal article" date="2013" name="Nat. Commun.">
        <title>The evolution and pathogenic mechanisms of the rice sheath blight pathogen.</title>
        <authorList>
            <person name="Zheng A."/>
            <person name="Lin R."/>
            <person name="Xu L."/>
            <person name="Qin P."/>
            <person name="Tang C."/>
            <person name="Ai P."/>
            <person name="Zhang D."/>
            <person name="Liu Y."/>
            <person name="Sun Z."/>
            <person name="Feng H."/>
            <person name="Wang Y."/>
            <person name="Chen Y."/>
            <person name="Liang X."/>
            <person name="Fu R."/>
            <person name="Li Q."/>
            <person name="Zhang J."/>
            <person name="Yu X."/>
            <person name="Xie Z."/>
            <person name="Ding L."/>
            <person name="Guan P."/>
            <person name="Tang J."/>
            <person name="Liang Y."/>
            <person name="Wang S."/>
            <person name="Deng Q."/>
            <person name="Li S."/>
            <person name="Zhu J."/>
            <person name="Wang L."/>
            <person name="Liu H."/>
            <person name="Li P."/>
        </authorList>
    </citation>
    <scope>NUCLEOTIDE SEQUENCE [LARGE SCALE GENOMIC DNA]</scope>
    <source>
        <strain evidence="2">AG-1 IA</strain>
    </source>
</reference>
<evidence type="ECO:0000313" key="2">
    <source>
        <dbReference type="Proteomes" id="UP000011668"/>
    </source>
</evidence>